<keyword evidence="5 7" id="KW-0067">ATP-binding</keyword>
<dbReference type="SUPFAM" id="SSF49785">
    <property type="entry name" value="Galactose-binding domain-like"/>
    <property type="match status" value="1"/>
</dbReference>
<proteinExistence type="predicted"/>
<name>A0AAD9INU9_PROWI</name>
<reference evidence="11" key="1">
    <citation type="submission" date="2021-01" db="EMBL/GenBank/DDBJ databases">
        <authorList>
            <person name="Eckstrom K.M.E."/>
        </authorList>
    </citation>
    <scope>NUCLEOTIDE SEQUENCE</scope>
    <source>
        <strain evidence="11">UVCC 0001</strain>
    </source>
</reference>
<evidence type="ECO:0000256" key="4">
    <source>
        <dbReference type="ARBA" id="ARBA00022741"/>
    </source>
</evidence>
<evidence type="ECO:0000259" key="10">
    <source>
        <dbReference type="PROSITE" id="PS50011"/>
    </source>
</evidence>
<dbReference type="InterPro" id="IPR011009">
    <property type="entry name" value="Kinase-like_dom_sf"/>
</dbReference>
<evidence type="ECO:0000256" key="8">
    <source>
        <dbReference type="SAM" id="MobiDB-lite"/>
    </source>
</evidence>
<keyword evidence="9" id="KW-1133">Transmembrane helix</keyword>
<evidence type="ECO:0000256" key="9">
    <source>
        <dbReference type="SAM" id="Phobius"/>
    </source>
</evidence>
<protein>
    <recommendedName>
        <fullName evidence="10">Protein kinase domain-containing protein</fullName>
    </recommendedName>
</protein>
<evidence type="ECO:0000256" key="2">
    <source>
        <dbReference type="ARBA" id="ARBA00022614"/>
    </source>
</evidence>
<dbReference type="InterPro" id="IPR008979">
    <property type="entry name" value="Galactose-bd-like_sf"/>
</dbReference>
<dbReference type="Gene3D" id="2.60.120.260">
    <property type="entry name" value="Galactose-binding domain-like"/>
    <property type="match status" value="1"/>
</dbReference>
<evidence type="ECO:0000256" key="6">
    <source>
        <dbReference type="ARBA" id="ARBA00023170"/>
    </source>
</evidence>
<feature type="region of interest" description="Disordered" evidence="8">
    <location>
        <begin position="475"/>
        <end position="502"/>
    </location>
</feature>
<accession>A0AAD9INU9</accession>
<dbReference type="PANTHER" id="PTHR48056">
    <property type="entry name" value="LRR RECEPTOR-LIKE SERINE/THREONINE-PROTEIN KINASE-RELATED"/>
    <property type="match status" value="1"/>
</dbReference>
<dbReference type="EMBL" id="JASFZW010000002">
    <property type="protein sequence ID" value="KAK2079987.1"/>
    <property type="molecule type" value="Genomic_DNA"/>
</dbReference>
<keyword evidence="6" id="KW-0675">Receptor</keyword>
<sequence length="873" mass="88267">MLPPTLNLSRLTSLNLSGNALSGTLPATWGLAQLRSLDLRGNTFISHLPTSWASKLPSLATLDVSLNALTGTVPAAWLDPDGFAPRWVATLRPGNPGLCGGLRASSSRTLLRAADAEAPQRPLLGTLGSCARGVCGTRHANASAPSVFDLAWASDVAPPDLYAWNPKVVGTQPLAPGTAVSLPCYPAGAGPSYLGSDVLRGAAAWASGSTSGAAAVGPLQGTGASCTVVGASNASEDPYWVGDIGRDVPVAAVRVQSSAAVASLTIALTSAANDSIIGCATGVSLRAGVPAFVTCGEGAASAVGRYVTLALSGPTSGRAAARLTLCQVAAYAAITDAALGKRAWDSGGAPAGAVTDGLDDTCSLTAAAAGETGWITVDLGYVARVSAVAVAAGLSDFDADLQVRVGNATVESGDENPPCAGAVSLGGGQRAALACPATGRYANRSAVTEALETLWLGFSGVTQVTFVTESAASDATGAPAAGDGGAASGAAPPPTDAGNFDVNVSDWTSLTQAASAPGDSRLEVLPVAKAAKDAQATLAMLYLIGVTAGRAEDAAALIVSSIASGAASNLAVSITVPPPLASPPPPPALSAPASNTGIIVGSVLGALLGVTLIVILAAAAVIGVRRRRSPAVEPLVDAAGLSGAALGRRRQPRLGRAALHLGQVGGVLLGLGGRDPARARRRRGRRRPGPLRAAPEVLSFLSGDTEEDEDASPNRVAQRALSRHQAAAAGAWLAQHEQGVWAAVPWADLRIQKQIGEGSFGQVHMALWRETMVAVKVLHVLDERKTGGLDEEFPEDQATVGTRSTLGPFVDALTQEAAMMASLRHPCVVMYLGVCLDPPALITEYCARGSLSEVLRRARASPRWRPRWTGSGG</sequence>
<feature type="binding site" evidence="7">
    <location>
        <position position="776"/>
    </location>
    <ligand>
        <name>ATP</name>
        <dbReference type="ChEBI" id="CHEBI:30616"/>
    </ligand>
</feature>
<comment type="subcellular location">
    <subcellularLocation>
        <location evidence="1">Cytoplasm</location>
        <location evidence="1">Cytoskeleton</location>
        <location evidence="1">Cilium axoneme</location>
    </subcellularLocation>
</comment>
<evidence type="ECO:0000256" key="3">
    <source>
        <dbReference type="ARBA" id="ARBA00022737"/>
    </source>
</evidence>
<dbReference type="GO" id="GO:0005930">
    <property type="term" value="C:axoneme"/>
    <property type="evidence" value="ECO:0007669"/>
    <property type="project" value="UniProtKB-SubCell"/>
</dbReference>
<dbReference type="InterPro" id="IPR017441">
    <property type="entry name" value="Protein_kinase_ATP_BS"/>
</dbReference>
<dbReference type="PROSITE" id="PS50011">
    <property type="entry name" value="PROTEIN_KINASE_DOM"/>
    <property type="match status" value="1"/>
</dbReference>
<dbReference type="SUPFAM" id="SSF56112">
    <property type="entry name" value="Protein kinase-like (PK-like)"/>
    <property type="match status" value="1"/>
</dbReference>
<evidence type="ECO:0000313" key="12">
    <source>
        <dbReference type="Proteomes" id="UP001255856"/>
    </source>
</evidence>
<keyword evidence="9" id="KW-0812">Transmembrane</keyword>
<dbReference type="SUPFAM" id="SSF52058">
    <property type="entry name" value="L domain-like"/>
    <property type="match status" value="1"/>
</dbReference>
<dbReference type="InterPro" id="IPR001611">
    <property type="entry name" value="Leu-rich_rpt"/>
</dbReference>
<evidence type="ECO:0000256" key="1">
    <source>
        <dbReference type="ARBA" id="ARBA00004430"/>
    </source>
</evidence>
<dbReference type="InterPro" id="IPR032675">
    <property type="entry name" value="LRR_dom_sf"/>
</dbReference>
<dbReference type="Pfam" id="PF00560">
    <property type="entry name" value="LRR_1"/>
    <property type="match status" value="1"/>
</dbReference>
<dbReference type="Gene3D" id="3.30.200.20">
    <property type="entry name" value="Phosphorylase Kinase, domain 1"/>
    <property type="match status" value="1"/>
</dbReference>
<comment type="caution">
    <text evidence="11">The sequence shown here is derived from an EMBL/GenBank/DDBJ whole genome shotgun (WGS) entry which is preliminary data.</text>
</comment>
<evidence type="ECO:0000313" key="11">
    <source>
        <dbReference type="EMBL" id="KAK2079987.1"/>
    </source>
</evidence>
<feature type="transmembrane region" description="Helical" evidence="9">
    <location>
        <begin position="598"/>
        <end position="622"/>
    </location>
</feature>
<evidence type="ECO:0000256" key="5">
    <source>
        <dbReference type="ARBA" id="ARBA00022840"/>
    </source>
</evidence>
<dbReference type="PANTHER" id="PTHR48056:SF81">
    <property type="entry name" value="RECEPTOR PROTEIN-TYROSINE KINASE CEPR1"/>
    <property type="match status" value="1"/>
</dbReference>
<dbReference type="Pfam" id="PF07714">
    <property type="entry name" value="PK_Tyr_Ser-Thr"/>
    <property type="match status" value="1"/>
</dbReference>
<dbReference type="GO" id="GO:0004672">
    <property type="term" value="F:protein kinase activity"/>
    <property type="evidence" value="ECO:0007669"/>
    <property type="project" value="InterPro"/>
</dbReference>
<dbReference type="Proteomes" id="UP001255856">
    <property type="component" value="Unassembled WGS sequence"/>
</dbReference>
<organism evidence="11 12">
    <name type="scientific">Prototheca wickerhamii</name>
    <dbReference type="NCBI Taxonomy" id="3111"/>
    <lineage>
        <taxon>Eukaryota</taxon>
        <taxon>Viridiplantae</taxon>
        <taxon>Chlorophyta</taxon>
        <taxon>core chlorophytes</taxon>
        <taxon>Trebouxiophyceae</taxon>
        <taxon>Chlorellales</taxon>
        <taxon>Chlorellaceae</taxon>
        <taxon>Prototheca</taxon>
    </lineage>
</organism>
<keyword evidence="2" id="KW-0433">Leucine-rich repeat</keyword>
<dbReference type="InterPro" id="IPR000719">
    <property type="entry name" value="Prot_kinase_dom"/>
</dbReference>
<keyword evidence="3" id="KW-0677">Repeat</keyword>
<keyword evidence="9" id="KW-0472">Membrane</keyword>
<feature type="domain" description="Protein kinase" evidence="10">
    <location>
        <begin position="749"/>
        <end position="873"/>
    </location>
</feature>
<dbReference type="Gene3D" id="3.80.10.10">
    <property type="entry name" value="Ribonuclease Inhibitor"/>
    <property type="match status" value="1"/>
</dbReference>
<keyword evidence="12" id="KW-1185">Reference proteome</keyword>
<keyword evidence="4 7" id="KW-0547">Nucleotide-binding</keyword>
<dbReference type="AlphaFoldDB" id="A0AAD9INU9"/>
<dbReference type="InterPro" id="IPR001245">
    <property type="entry name" value="Ser-Thr/Tyr_kinase_cat_dom"/>
</dbReference>
<dbReference type="InterPro" id="IPR050647">
    <property type="entry name" value="Plant_LRR-RLKs"/>
</dbReference>
<gene>
    <name evidence="11" type="ORF">QBZ16_002382</name>
</gene>
<dbReference type="PROSITE" id="PS00107">
    <property type="entry name" value="PROTEIN_KINASE_ATP"/>
    <property type="match status" value="1"/>
</dbReference>
<dbReference type="GO" id="GO:0005524">
    <property type="term" value="F:ATP binding"/>
    <property type="evidence" value="ECO:0007669"/>
    <property type="project" value="UniProtKB-UniRule"/>
</dbReference>
<evidence type="ECO:0000256" key="7">
    <source>
        <dbReference type="PROSITE-ProRule" id="PRU10141"/>
    </source>
</evidence>